<evidence type="ECO:0000313" key="3">
    <source>
        <dbReference type="EMBL" id="GAG48695.1"/>
    </source>
</evidence>
<feature type="non-terminal residue" evidence="3">
    <location>
        <position position="61"/>
    </location>
</feature>
<dbReference type="GO" id="GO:0016491">
    <property type="term" value="F:oxidoreductase activity"/>
    <property type="evidence" value="ECO:0007669"/>
    <property type="project" value="UniProtKB-KW"/>
</dbReference>
<dbReference type="InterPro" id="IPR036291">
    <property type="entry name" value="NAD(P)-bd_dom_sf"/>
</dbReference>
<dbReference type="AlphaFoldDB" id="X0XZ82"/>
<comment type="caution">
    <text evidence="3">The sequence shown here is derived from an EMBL/GenBank/DDBJ whole genome shotgun (WGS) entry which is preliminary data.</text>
</comment>
<dbReference type="InterPro" id="IPR002347">
    <property type="entry name" value="SDR_fam"/>
</dbReference>
<keyword evidence="2" id="KW-0560">Oxidoreductase</keyword>
<gene>
    <name evidence="3" type="ORF">S01H1_82268</name>
</gene>
<sequence length="61" mass="6397">MFAAEGAQIVVADLDEEAARTAVGEIAESGAQAIEVPVDVTDPGQVEAMISRTLEHFGRLN</sequence>
<protein>
    <recommendedName>
        <fullName evidence="4">Short-chain dehydrogenase/reductase SDR</fullName>
    </recommendedName>
</protein>
<dbReference type="EMBL" id="BARS01055757">
    <property type="protein sequence ID" value="GAG48695.1"/>
    <property type="molecule type" value="Genomic_DNA"/>
</dbReference>
<evidence type="ECO:0000256" key="2">
    <source>
        <dbReference type="ARBA" id="ARBA00023002"/>
    </source>
</evidence>
<evidence type="ECO:0000256" key="1">
    <source>
        <dbReference type="ARBA" id="ARBA00006484"/>
    </source>
</evidence>
<dbReference type="Gene3D" id="3.40.50.720">
    <property type="entry name" value="NAD(P)-binding Rossmann-like Domain"/>
    <property type="match status" value="1"/>
</dbReference>
<dbReference type="PANTHER" id="PTHR43669">
    <property type="entry name" value="5-KETO-D-GLUCONATE 5-REDUCTASE"/>
    <property type="match status" value="1"/>
</dbReference>
<comment type="similarity">
    <text evidence="1">Belongs to the short-chain dehydrogenases/reductases (SDR) family.</text>
</comment>
<proteinExistence type="inferred from homology"/>
<name>X0XZ82_9ZZZZ</name>
<organism evidence="3">
    <name type="scientific">marine sediment metagenome</name>
    <dbReference type="NCBI Taxonomy" id="412755"/>
    <lineage>
        <taxon>unclassified sequences</taxon>
        <taxon>metagenomes</taxon>
        <taxon>ecological metagenomes</taxon>
    </lineage>
</organism>
<dbReference type="PANTHER" id="PTHR43669:SF14">
    <property type="entry name" value="OXIDOREDUCTASE"/>
    <property type="match status" value="1"/>
</dbReference>
<evidence type="ECO:0008006" key="4">
    <source>
        <dbReference type="Google" id="ProtNLM"/>
    </source>
</evidence>
<dbReference type="Pfam" id="PF13561">
    <property type="entry name" value="adh_short_C2"/>
    <property type="match status" value="1"/>
</dbReference>
<reference evidence="3" key="1">
    <citation type="journal article" date="2014" name="Front. Microbiol.">
        <title>High frequency of phylogenetically diverse reductive dehalogenase-homologous genes in deep subseafloor sedimentary metagenomes.</title>
        <authorList>
            <person name="Kawai M."/>
            <person name="Futagami T."/>
            <person name="Toyoda A."/>
            <person name="Takaki Y."/>
            <person name="Nishi S."/>
            <person name="Hori S."/>
            <person name="Arai W."/>
            <person name="Tsubouchi T."/>
            <person name="Morono Y."/>
            <person name="Uchiyama I."/>
            <person name="Ito T."/>
            <person name="Fujiyama A."/>
            <person name="Inagaki F."/>
            <person name="Takami H."/>
        </authorList>
    </citation>
    <scope>NUCLEOTIDE SEQUENCE</scope>
    <source>
        <strain evidence="3">Expedition CK06-06</strain>
    </source>
</reference>
<dbReference type="SUPFAM" id="SSF51735">
    <property type="entry name" value="NAD(P)-binding Rossmann-fold domains"/>
    <property type="match status" value="1"/>
</dbReference>
<accession>X0XZ82</accession>